<name>A0A922SJG5_SPOEX</name>
<proteinExistence type="predicted"/>
<evidence type="ECO:0000313" key="2">
    <source>
        <dbReference type="Proteomes" id="UP000814243"/>
    </source>
</evidence>
<organism evidence="1 2">
    <name type="scientific">Spodoptera exigua</name>
    <name type="common">Beet armyworm</name>
    <name type="synonym">Noctua fulgens</name>
    <dbReference type="NCBI Taxonomy" id="7107"/>
    <lineage>
        <taxon>Eukaryota</taxon>
        <taxon>Metazoa</taxon>
        <taxon>Ecdysozoa</taxon>
        <taxon>Arthropoda</taxon>
        <taxon>Hexapoda</taxon>
        <taxon>Insecta</taxon>
        <taxon>Pterygota</taxon>
        <taxon>Neoptera</taxon>
        <taxon>Endopterygota</taxon>
        <taxon>Lepidoptera</taxon>
        <taxon>Glossata</taxon>
        <taxon>Ditrysia</taxon>
        <taxon>Noctuoidea</taxon>
        <taxon>Noctuidae</taxon>
        <taxon>Amphipyrinae</taxon>
        <taxon>Spodoptera</taxon>
    </lineage>
</organism>
<reference evidence="1" key="1">
    <citation type="journal article" date="2021" name="G3 (Bethesda)">
        <title>Genome and transcriptome analysis of the beet armyworm Spodoptera exigua reveals targets for pest control. .</title>
        <authorList>
            <person name="Simon S."/>
            <person name="Breeschoten T."/>
            <person name="Jansen H.J."/>
            <person name="Dirks R.P."/>
            <person name="Schranz M.E."/>
            <person name="Ros V.I.D."/>
        </authorList>
    </citation>
    <scope>NUCLEOTIDE SEQUENCE</scope>
    <source>
        <strain evidence="1">TB_SE_WUR_2020</strain>
    </source>
</reference>
<dbReference type="AlphaFoldDB" id="A0A922SJG5"/>
<comment type="caution">
    <text evidence="1">The sequence shown here is derived from an EMBL/GenBank/DDBJ whole genome shotgun (WGS) entry which is preliminary data.</text>
</comment>
<accession>A0A922SJG5</accession>
<evidence type="ECO:0000313" key="1">
    <source>
        <dbReference type="EMBL" id="KAH9639349.1"/>
    </source>
</evidence>
<protein>
    <submittedName>
        <fullName evidence="1">Uncharacterized protein</fullName>
    </submittedName>
</protein>
<sequence length="171" mass="17356">MEYNTTIETVMFLLHTLEADTGEPVTALFIRVLTPKYFQQIAVVAAVPAQTGGGAGPWAIAGGWGGAGAGAGGWGAGWGNGGANPWIPPWVANAPWYPQWVPCTTVGSSCQDCTTRLVCTKVGGLQRACTDPALPYCNLGECSATPSAECGVPAENASADAAAPSPSETAA</sequence>
<dbReference type="EMBL" id="JACEFF010000345">
    <property type="protein sequence ID" value="KAH9639349.1"/>
    <property type="molecule type" value="Genomic_DNA"/>
</dbReference>
<dbReference type="Proteomes" id="UP000814243">
    <property type="component" value="Unassembled WGS sequence"/>
</dbReference>
<gene>
    <name evidence="1" type="ORF">HF086_012959</name>
</gene>